<dbReference type="InterPro" id="IPR036477">
    <property type="entry name" value="Formyl_transf_N_sf"/>
</dbReference>
<dbReference type="SUPFAM" id="SSF53328">
    <property type="entry name" value="Formyltransferase"/>
    <property type="match status" value="1"/>
</dbReference>
<protein>
    <submittedName>
        <fullName evidence="2">Methionyl-tRNA formyltransferase</fullName>
    </submittedName>
</protein>
<dbReference type="SUPFAM" id="SSF50486">
    <property type="entry name" value="FMT C-terminal domain-like"/>
    <property type="match status" value="1"/>
</dbReference>
<evidence type="ECO:0000313" key="3">
    <source>
        <dbReference type="Proteomes" id="UP000094873"/>
    </source>
</evidence>
<dbReference type="GO" id="GO:0003824">
    <property type="term" value="F:catalytic activity"/>
    <property type="evidence" value="ECO:0007669"/>
    <property type="project" value="InterPro"/>
</dbReference>
<dbReference type="Gene3D" id="3.10.25.20">
    <property type="match status" value="1"/>
</dbReference>
<name>A0A6M8N4E2_9BACT</name>
<organism evidence="2 3">
    <name type="scientific">Campylobacter ornithocola</name>
    <dbReference type="NCBI Taxonomy" id="1848766"/>
    <lineage>
        <taxon>Bacteria</taxon>
        <taxon>Pseudomonadati</taxon>
        <taxon>Campylobacterota</taxon>
        <taxon>Epsilonproteobacteria</taxon>
        <taxon>Campylobacterales</taxon>
        <taxon>Campylobacteraceae</taxon>
        <taxon>Campylobacter</taxon>
    </lineage>
</organism>
<dbReference type="AlphaFoldDB" id="A0A6M8N4E2"/>
<dbReference type="RefSeq" id="WP_066006572.1">
    <property type="nucleotide sequence ID" value="NZ_CP053848.1"/>
</dbReference>
<dbReference type="Gene3D" id="3.40.50.170">
    <property type="entry name" value="Formyl transferase, N-terminal domain"/>
    <property type="match status" value="1"/>
</dbReference>
<feature type="domain" description="Methionyl-tRNA formyltransferase-like C-terminal" evidence="1">
    <location>
        <begin position="168"/>
        <end position="223"/>
    </location>
</feature>
<dbReference type="EMBL" id="LXSU01000030">
    <property type="protein sequence ID" value="OCX43552.1"/>
    <property type="molecule type" value="Genomic_DNA"/>
</dbReference>
<reference evidence="2 3" key="1">
    <citation type="submission" date="2016-05" db="EMBL/GenBank/DDBJ databases">
        <authorList>
            <person name="Caceres A."/>
            <person name="Munoz I."/>
            <person name="Iraola G."/>
            <person name="Diaz-Viraque F."/>
            <person name="Greif G."/>
            <person name="Collado L."/>
        </authorList>
    </citation>
    <scope>NUCLEOTIDE SEQUENCE [LARGE SCALE GENOMIC DNA]</scope>
    <source>
        <strain evidence="2 3">WBE38</strain>
    </source>
</reference>
<dbReference type="OrthoDB" id="5355061at2"/>
<comment type="caution">
    <text evidence="2">The sequence shown here is derived from an EMBL/GenBank/DDBJ whole genome shotgun (WGS) entry which is preliminary data.</text>
</comment>
<dbReference type="InterPro" id="IPR011034">
    <property type="entry name" value="Formyl_transferase-like_C_sf"/>
</dbReference>
<gene>
    <name evidence="2" type="ORF">A7X81_00910</name>
</gene>
<evidence type="ECO:0000313" key="2">
    <source>
        <dbReference type="EMBL" id="OCX43552.1"/>
    </source>
</evidence>
<proteinExistence type="predicted"/>
<sequence>MKIIIVTLKQHNIDNFYKLKKRYKTYNFYLITKKENLSLKNIEKINPDIIFFPHWSFYIPKEIYQKYKCIIFHLGNLPFGRGGSPLQNLIIRGIYKSKICALKASDVLDAGEIYLKHNISFKKSNAQKIYEKMSNIIFNKLIPKLLHTAIKPQKQKGEIMVFKRRTKEQSNLNTLKNPSLIKIYDFIRMLDAIDYPKAFLEFENITMIFQNAKKHNNQIKAEVIFYEK</sequence>
<keyword evidence="3" id="KW-1185">Reference proteome</keyword>
<accession>A0A6M8N4E2</accession>
<dbReference type="Pfam" id="PF21553">
    <property type="entry name" value="Formyl_trans_C_2"/>
    <property type="match status" value="1"/>
</dbReference>
<evidence type="ECO:0000259" key="1">
    <source>
        <dbReference type="Pfam" id="PF21553"/>
    </source>
</evidence>
<dbReference type="InterPro" id="IPR049355">
    <property type="entry name" value="Formyl_trans-like_C"/>
</dbReference>
<dbReference type="Proteomes" id="UP000094873">
    <property type="component" value="Unassembled WGS sequence"/>
</dbReference>